<dbReference type="PROSITE" id="PS51375">
    <property type="entry name" value="PPR"/>
    <property type="match status" value="7"/>
</dbReference>
<feature type="repeat" description="PPR" evidence="2">
    <location>
        <begin position="113"/>
        <end position="148"/>
    </location>
</feature>
<feature type="repeat" description="PPR" evidence="2">
    <location>
        <begin position="404"/>
        <end position="438"/>
    </location>
</feature>
<dbReference type="EMBL" id="JBEDUW010000003">
    <property type="protein sequence ID" value="KAK9937674.1"/>
    <property type="molecule type" value="Genomic_DNA"/>
</dbReference>
<name>A0AAW1XMA4_RUBAR</name>
<sequence>MPTKLKTTTNVFHKHVLNYNSSRYKVRRSYLSTQAYSETQYSSKSRKASSFLVYCNSQITENGRNGDIEQAESIFNRMPCKDTITWTAMLTAYADNGQTSLARKVFDEIPQRNIASYNAMIAAYIRSKGKVDEAFELFTRMPERNVVSYSVMITGFVKARMFDEAEKLYSEMPVEWREPVCSNALLNGYLKAGRIEKAVRVYQGMAERNVVSQSCMVDGYCKMGRIVDARNLFDRMQERSVITWTAMIDGYMKMVMFEAGFELFLNMRREGIVEVNSTTMTVMFEACGSFGRCGEGIQMHGLFSRMGFDYDVFLGNSIIIMYCRLGCVDEATKICHLMSKKNIVSWNSLVAGYIQCAEIEIAFKLFEMMPEKDVVSWTTMISGFSSKGLTEKAIQLFRLMPEKDDVAWTAVMSGFVNNEEYEEALHWFIKMLRKAVKPNPLTLSSVLSASASLATLNEGMQIHSLSLKMDMEFNLSVQNALVSMYSKCGNITDANRIFTSIISPNTVSFNSMITGFAQNGFGEEALNMFRIMQNEGCKPNQITVLGVLSACVHVGLVEEGRQFFNSMKLLHNIEPGPDHYACIVDLLGRSGLLDEAVKLIHSMPFEPHAGVWGALLCASRTHLCLDLAELATQHLIKLEPDNATPYVVLSNLYSTLGKVNDGNQVRMTKKSKGIRKTPGCSWFIVKNKVHLFLAGDQSHPDFQDIEVILWTITMEMAQLAGSSDGDHSLNYFMHH</sequence>
<dbReference type="InterPro" id="IPR011990">
    <property type="entry name" value="TPR-like_helical_dom_sf"/>
</dbReference>
<evidence type="ECO:0000256" key="2">
    <source>
        <dbReference type="PROSITE-ProRule" id="PRU00708"/>
    </source>
</evidence>
<evidence type="ECO:0000256" key="1">
    <source>
        <dbReference type="ARBA" id="ARBA00022737"/>
    </source>
</evidence>
<gene>
    <name evidence="3" type="ORF">M0R45_014449</name>
</gene>
<dbReference type="Pfam" id="PF12854">
    <property type="entry name" value="PPR_1"/>
    <property type="match status" value="1"/>
</dbReference>
<dbReference type="Proteomes" id="UP001457282">
    <property type="component" value="Unassembled WGS sequence"/>
</dbReference>
<dbReference type="FunFam" id="1.25.40.10:FF:001093">
    <property type="entry name" value="Pentatricopeptide repeat-containing protein At2g34400"/>
    <property type="match status" value="1"/>
</dbReference>
<dbReference type="InterPro" id="IPR046848">
    <property type="entry name" value="E_motif"/>
</dbReference>
<dbReference type="Pfam" id="PF20431">
    <property type="entry name" value="E_motif"/>
    <property type="match status" value="1"/>
</dbReference>
<dbReference type="GO" id="GO:0009451">
    <property type="term" value="P:RNA modification"/>
    <property type="evidence" value="ECO:0007669"/>
    <property type="project" value="InterPro"/>
</dbReference>
<dbReference type="SUPFAM" id="SSF81901">
    <property type="entry name" value="HCP-like"/>
    <property type="match status" value="1"/>
</dbReference>
<comment type="caution">
    <text evidence="3">The sequence shown here is derived from an EMBL/GenBank/DDBJ whole genome shotgun (WGS) entry which is preliminary data.</text>
</comment>
<proteinExistence type="predicted"/>
<reference evidence="3 4" key="1">
    <citation type="journal article" date="2023" name="G3 (Bethesda)">
        <title>A chromosome-length genome assembly and annotation of blackberry (Rubus argutus, cv. 'Hillquist').</title>
        <authorList>
            <person name="Bruna T."/>
            <person name="Aryal R."/>
            <person name="Dudchenko O."/>
            <person name="Sargent D.J."/>
            <person name="Mead D."/>
            <person name="Buti M."/>
            <person name="Cavallini A."/>
            <person name="Hytonen T."/>
            <person name="Andres J."/>
            <person name="Pham M."/>
            <person name="Weisz D."/>
            <person name="Mascagni F."/>
            <person name="Usai G."/>
            <person name="Natali L."/>
            <person name="Bassil N."/>
            <person name="Fernandez G.E."/>
            <person name="Lomsadze A."/>
            <person name="Armour M."/>
            <person name="Olukolu B."/>
            <person name="Poorten T."/>
            <person name="Britton C."/>
            <person name="Davik J."/>
            <person name="Ashrafi H."/>
            <person name="Aiden E.L."/>
            <person name="Borodovsky M."/>
            <person name="Worthington M."/>
        </authorList>
    </citation>
    <scope>NUCLEOTIDE SEQUENCE [LARGE SCALE GENOMIC DNA]</scope>
    <source>
        <strain evidence="3">PI 553951</strain>
    </source>
</reference>
<feature type="repeat" description="PPR" evidence="2">
    <location>
        <begin position="82"/>
        <end position="112"/>
    </location>
</feature>
<dbReference type="Gene3D" id="1.25.40.10">
    <property type="entry name" value="Tetratricopeptide repeat domain"/>
    <property type="match status" value="5"/>
</dbReference>
<dbReference type="NCBIfam" id="TIGR00756">
    <property type="entry name" value="PPR"/>
    <property type="match status" value="10"/>
</dbReference>
<dbReference type="InterPro" id="IPR002885">
    <property type="entry name" value="PPR_rpt"/>
</dbReference>
<dbReference type="PANTHER" id="PTHR47926:SF425">
    <property type="entry name" value="REPEAT (TPR)-LIKE SUPERFAMILY PROTEIN, PUTATIVE-RELATED"/>
    <property type="match status" value="1"/>
</dbReference>
<dbReference type="Pfam" id="PF01535">
    <property type="entry name" value="PPR"/>
    <property type="match status" value="8"/>
</dbReference>
<protein>
    <submittedName>
        <fullName evidence="3">Uncharacterized protein</fullName>
    </submittedName>
</protein>
<dbReference type="GO" id="GO:0003723">
    <property type="term" value="F:RNA binding"/>
    <property type="evidence" value="ECO:0007669"/>
    <property type="project" value="InterPro"/>
</dbReference>
<keyword evidence="4" id="KW-1185">Reference proteome</keyword>
<accession>A0AAW1XMA4</accession>
<dbReference type="InterPro" id="IPR046960">
    <property type="entry name" value="PPR_At4g14850-like_plant"/>
</dbReference>
<feature type="repeat" description="PPR" evidence="2">
    <location>
        <begin position="178"/>
        <end position="208"/>
    </location>
</feature>
<dbReference type="FunFam" id="1.25.40.10:FF:000606">
    <property type="entry name" value="Putative pentatricopeptide repeat-containing protein"/>
    <property type="match status" value="1"/>
</dbReference>
<organism evidence="3 4">
    <name type="scientific">Rubus argutus</name>
    <name type="common">Southern blackberry</name>
    <dbReference type="NCBI Taxonomy" id="59490"/>
    <lineage>
        <taxon>Eukaryota</taxon>
        <taxon>Viridiplantae</taxon>
        <taxon>Streptophyta</taxon>
        <taxon>Embryophyta</taxon>
        <taxon>Tracheophyta</taxon>
        <taxon>Spermatophyta</taxon>
        <taxon>Magnoliopsida</taxon>
        <taxon>eudicotyledons</taxon>
        <taxon>Gunneridae</taxon>
        <taxon>Pentapetalae</taxon>
        <taxon>rosids</taxon>
        <taxon>fabids</taxon>
        <taxon>Rosales</taxon>
        <taxon>Rosaceae</taxon>
        <taxon>Rosoideae</taxon>
        <taxon>Rosoideae incertae sedis</taxon>
        <taxon>Rubus</taxon>
    </lineage>
</organism>
<dbReference type="Pfam" id="PF13041">
    <property type="entry name" value="PPR_2"/>
    <property type="match status" value="3"/>
</dbReference>
<evidence type="ECO:0000313" key="4">
    <source>
        <dbReference type="Proteomes" id="UP001457282"/>
    </source>
</evidence>
<keyword evidence="1" id="KW-0677">Repeat</keyword>
<dbReference type="FunFam" id="1.25.40.10:FF:001212">
    <property type="entry name" value="Pentatricopeptide repeat-containing protein mitochondrial"/>
    <property type="match status" value="1"/>
</dbReference>
<feature type="repeat" description="PPR" evidence="2">
    <location>
        <begin position="505"/>
        <end position="539"/>
    </location>
</feature>
<dbReference type="AlphaFoldDB" id="A0AAW1XMA4"/>
<feature type="repeat" description="PPR" evidence="2">
    <location>
        <begin position="342"/>
        <end position="376"/>
    </location>
</feature>
<dbReference type="PANTHER" id="PTHR47926">
    <property type="entry name" value="PENTATRICOPEPTIDE REPEAT-CONTAINING PROTEIN"/>
    <property type="match status" value="1"/>
</dbReference>
<evidence type="ECO:0000313" key="3">
    <source>
        <dbReference type="EMBL" id="KAK9937674.1"/>
    </source>
</evidence>
<feature type="repeat" description="PPR" evidence="2">
    <location>
        <begin position="209"/>
        <end position="243"/>
    </location>
</feature>